<reference evidence="2" key="1">
    <citation type="submission" date="2022-07" db="EMBL/GenBank/DDBJ databases">
        <title>Phylogenomic reconstructions and comparative analyses of Kickxellomycotina fungi.</title>
        <authorList>
            <person name="Reynolds N.K."/>
            <person name="Stajich J.E."/>
            <person name="Barry K."/>
            <person name="Grigoriev I.V."/>
            <person name="Crous P."/>
            <person name="Smith M.E."/>
        </authorList>
    </citation>
    <scope>NUCLEOTIDE SEQUENCE</scope>
    <source>
        <strain evidence="2">RSA 567</strain>
    </source>
</reference>
<feature type="compositionally biased region" description="Polar residues" evidence="1">
    <location>
        <begin position="58"/>
        <end position="69"/>
    </location>
</feature>
<proteinExistence type="predicted"/>
<name>A0A9W8E6N5_9FUNG</name>
<dbReference type="Proteomes" id="UP001151582">
    <property type="component" value="Unassembled WGS sequence"/>
</dbReference>
<organism evidence="2 3">
    <name type="scientific">Dimargaris verticillata</name>
    <dbReference type="NCBI Taxonomy" id="2761393"/>
    <lineage>
        <taxon>Eukaryota</taxon>
        <taxon>Fungi</taxon>
        <taxon>Fungi incertae sedis</taxon>
        <taxon>Zoopagomycota</taxon>
        <taxon>Kickxellomycotina</taxon>
        <taxon>Dimargaritomycetes</taxon>
        <taxon>Dimargaritales</taxon>
        <taxon>Dimargaritaceae</taxon>
        <taxon>Dimargaris</taxon>
    </lineage>
</organism>
<evidence type="ECO:0000313" key="2">
    <source>
        <dbReference type="EMBL" id="KAJ1973768.1"/>
    </source>
</evidence>
<accession>A0A9W8E6N5</accession>
<keyword evidence="3" id="KW-1185">Reference proteome</keyword>
<dbReference type="AlphaFoldDB" id="A0A9W8E6N5"/>
<feature type="compositionally biased region" description="Polar residues" evidence="1">
    <location>
        <begin position="79"/>
        <end position="89"/>
    </location>
</feature>
<feature type="region of interest" description="Disordered" evidence="1">
    <location>
        <begin position="58"/>
        <end position="142"/>
    </location>
</feature>
<evidence type="ECO:0000313" key="3">
    <source>
        <dbReference type="Proteomes" id="UP001151582"/>
    </source>
</evidence>
<sequence>MPRSAGLDEESLLFARDARFSKLTQKKAYMSQLTAGKRIRAQMPDTSLNASYVLPTITDSHTRPASNTMIPPRPCRDSLASNRSSTDSAKSVGYPPTRHSNLARASQDGKRRPSESGTSSATLNGDHSPAKDAPPPRSSILAPTTLHPSIFVKAMNDMFFRKFAQEEILFSDLKNQMTNRVQRNAYRTHPDILSDLLARVGRTTRHVKLNLDAIAQWDLAQLARERDAAILDRLFMINLRIMVYDPSHDILCAVPACANPLCFSVHMPMLDTQMKASAFGCCLNILLNDAVHLKLIDRDDKMSVRLTAISSAHSTAQRIRCLRVLASLLLLSKHTNLSAITLKGIDRLCSLDKDSSTETLHQSMTGAYANERVRLYEVPNQWVPLDLHSLDRSKIARLAEKSLSVPFLGAIYLVAPSDLGVDEAFYFSLLKYGQSHLSYWDQATTITCPMILHLFLATKERDFIEFMYQEDLPELRSLFSRGKPPPGRFAPLNHILNQALTKAYGLGLMTVYQPDTVEPLAVDDMNVITRLHAFCIHMTTEIAHLLSRMIFVRERRGEESYYRPYFSDYFLLDYSSAATVSPWQEVFSYFVQFERIHARPLAMQLLTFFSVTSELIHQRDAFGDLELYLELALELLTEFRKRRPDYDVIIMTRGGALLEPTSDTAAPPAIPNWDRRTREEIGSEFDRLFAEATRHVALCGEFRKAASNSPRAISTASVSSTNTIRVSGSAEPSKSTILLSPASTTSSLSSTMAANIVLTSNHQALPSLYSEETAASRS</sequence>
<feature type="compositionally biased region" description="Polar residues" evidence="1">
    <location>
        <begin position="115"/>
        <end position="125"/>
    </location>
</feature>
<evidence type="ECO:0000256" key="1">
    <source>
        <dbReference type="SAM" id="MobiDB-lite"/>
    </source>
</evidence>
<dbReference type="OrthoDB" id="5549534at2759"/>
<dbReference type="EMBL" id="JANBQB010000760">
    <property type="protein sequence ID" value="KAJ1973768.1"/>
    <property type="molecule type" value="Genomic_DNA"/>
</dbReference>
<gene>
    <name evidence="2" type="ORF">H4R34_004964</name>
</gene>
<protein>
    <submittedName>
        <fullName evidence="2">Uncharacterized protein</fullName>
    </submittedName>
</protein>
<comment type="caution">
    <text evidence="2">The sequence shown here is derived from an EMBL/GenBank/DDBJ whole genome shotgun (WGS) entry which is preliminary data.</text>
</comment>